<comment type="caution">
    <text evidence="2">The sequence shown here is derived from an EMBL/GenBank/DDBJ whole genome shotgun (WGS) entry which is preliminary data.</text>
</comment>
<comment type="similarity">
    <text evidence="1">Belongs to the ARG7 family.</text>
</comment>
<reference evidence="2" key="1">
    <citation type="submission" date="2017-07" db="EMBL/GenBank/DDBJ databases">
        <title>Taro Niue Genome Assembly and Annotation.</title>
        <authorList>
            <person name="Atibalentja N."/>
            <person name="Keating K."/>
            <person name="Fields C.J."/>
        </authorList>
    </citation>
    <scope>NUCLEOTIDE SEQUENCE</scope>
    <source>
        <strain evidence="2">Niue_2</strain>
        <tissue evidence="2">Leaf</tissue>
    </source>
</reference>
<evidence type="ECO:0000256" key="1">
    <source>
        <dbReference type="ARBA" id="ARBA00006974"/>
    </source>
</evidence>
<dbReference type="EMBL" id="NMUH01000468">
    <property type="protein sequence ID" value="MQL79638.1"/>
    <property type="molecule type" value="Genomic_DNA"/>
</dbReference>
<accession>A0A843U7R7</accession>
<keyword evidence="3" id="KW-1185">Reference proteome</keyword>
<sequence length="97" mass="10557">MSCHASLLSPSAPPSPVLISSGRLAQMVRKWQRAVAEKKRIDAALVLDSEVRGAAAPAGKGHFVVYSGDGQHFEVPLSYLESDIFTELLRMSEEVFD</sequence>
<evidence type="ECO:0000313" key="3">
    <source>
        <dbReference type="Proteomes" id="UP000652761"/>
    </source>
</evidence>
<organism evidence="2 3">
    <name type="scientific">Colocasia esculenta</name>
    <name type="common">Wild taro</name>
    <name type="synonym">Arum esculentum</name>
    <dbReference type="NCBI Taxonomy" id="4460"/>
    <lineage>
        <taxon>Eukaryota</taxon>
        <taxon>Viridiplantae</taxon>
        <taxon>Streptophyta</taxon>
        <taxon>Embryophyta</taxon>
        <taxon>Tracheophyta</taxon>
        <taxon>Spermatophyta</taxon>
        <taxon>Magnoliopsida</taxon>
        <taxon>Liliopsida</taxon>
        <taxon>Araceae</taxon>
        <taxon>Aroideae</taxon>
        <taxon>Colocasieae</taxon>
        <taxon>Colocasia</taxon>
    </lineage>
</organism>
<dbReference type="PANTHER" id="PTHR31175">
    <property type="entry name" value="AUXIN-RESPONSIVE FAMILY PROTEIN"/>
    <property type="match status" value="1"/>
</dbReference>
<dbReference type="AlphaFoldDB" id="A0A843U7R7"/>
<dbReference type="OrthoDB" id="1936278at2759"/>
<gene>
    <name evidence="2" type="ORF">Taro_012082</name>
</gene>
<dbReference type="Pfam" id="PF02519">
    <property type="entry name" value="Auxin_inducible"/>
    <property type="match status" value="1"/>
</dbReference>
<evidence type="ECO:0000313" key="2">
    <source>
        <dbReference type="EMBL" id="MQL79638.1"/>
    </source>
</evidence>
<protein>
    <submittedName>
        <fullName evidence="2">Uncharacterized protein</fullName>
    </submittedName>
</protein>
<dbReference type="Proteomes" id="UP000652761">
    <property type="component" value="Unassembled WGS sequence"/>
</dbReference>
<proteinExistence type="inferred from homology"/>
<name>A0A843U7R7_COLES</name>
<dbReference type="InterPro" id="IPR003676">
    <property type="entry name" value="SAUR_fam"/>
</dbReference>
<dbReference type="GO" id="GO:0009733">
    <property type="term" value="P:response to auxin"/>
    <property type="evidence" value="ECO:0007669"/>
    <property type="project" value="InterPro"/>
</dbReference>